<dbReference type="Gene3D" id="2.30.30.90">
    <property type="match status" value="1"/>
</dbReference>
<evidence type="ECO:0000313" key="4">
    <source>
        <dbReference type="EMBL" id="EAI8859924.1"/>
    </source>
</evidence>
<name>A0A5L9WTW6_CAMFE</name>
<evidence type="ECO:0000259" key="2">
    <source>
        <dbReference type="SMART" id="SM00899"/>
    </source>
</evidence>
<dbReference type="SUPFAM" id="SSF50037">
    <property type="entry name" value="C-terminal domain of transcriptional repressors"/>
    <property type="match status" value="1"/>
</dbReference>
<dbReference type="GeneID" id="61065120"/>
<accession>A0A5L9WTW6</accession>
<dbReference type="InterPro" id="IPR007167">
    <property type="entry name" value="Fe-transptr_FeoA-like"/>
</dbReference>
<reference evidence="6 8" key="1">
    <citation type="submission" date="2018-05" db="EMBL/GenBank/DDBJ databases">
        <authorList>
            <consortium name="PulseNet: The National Subtyping Network for Foodborne Disease Surveillance"/>
            <person name="Tarr C.L."/>
            <person name="Trees E."/>
            <person name="Katz L.S."/>
            <person name="Carleton-Romer H.A."/>
            <person name="Stroika S."/>
            <person name="Kucerova Z."/>
            <person name="Roache K.F."/>
            <person name="Sabol A.L."/>
            <person name="Besser J."/>
            <person name="Gerner-Smidt P."/>
        </authorList>
    </citation>
    <scope>NUCLEOTIDE SEQUENCE</scope>
    <source>
        <strain evidence="5">2014D-0197</strain>
        <strain evidence="3 8">2016D-0221</strain>
        <strain evidence="6">D4313</strain>
        <strain evidence="4 7">PNUSAC001503</strain>
    </source>
</reference>
<gene>
    <name evidence="5" type="ORF">AAH17_08610</name>
    <name evidence="6" type="ORF">AAH24_08485</name>
    <name evidence="3" type="ORF">BVH53_08025</name>
    <name evidence="4" type="ORF">CX802_08815</name>
</gene>
<dbReference type="InterPro" id="IPR008988">
    <property type="entry name" value="Transcriptional_repressor_C"/>
</dbReference>
<dbReference type="Pfam" id="PF04023">
    <property type="entry name" value="FeoA"/>
    <property type="match status" value="1"/>
</dbReference>
<evidence type="ECO:0000313" key="7">
    <source>
        <dbReference type="Proteomes" id="UP000535509"/>
    </source>
</evidence>
<comment type="caution">
    <text evidence="6">The sequence shown here is derived from an EMBL/GenBank/DDBJ whole genome shotgun (WGS) entry which is preliminary data.</text>
</comment>
<dbReference type="EMBL" id="AABTCC010000038">
    <property type="protein sequence ID" value="EAI8859924.1"/>
    <property type="molecule type" value="Genomic_DNA"/>
</dbReference>
<protein>
    <submittedName>
        <fullName evidence="6">Ferrous iron transport protein A</fullName>
    </submittedName>
</protein>
<dbReference type="Proteomes" id="UP000557842">
    <property type="component" value="Unassembled WGS sequence"/>
</dbReference>
<dbReference type="SMART" id="SM00899">
    <property type="entry name" value="FeoA"/>
    <property type="match status" value="1"/>
</dbReference>
<keyword evidence="1" id="KW-0408">Iron</keyword>
<dbReference type="InterPro" id="IPR038157">
    <property type="entry name" value="FeoA_core_dom"/>
</dbReference>
<dbReference type="GO" id="GO:0046914">
    <property type="term" value="F:transition metal ion binding"/>
    <property type="evidence" value="ECO:0007669"/>
    <property type="project" value="InterPro"/>
</dbReference>
<evidence type="ECO:0000313" key="5">
    <source>
        <dbReference type="EMBL" id="EAK0453698.1"/>
    </source>
</evidence>
<keyword evidence="7" id="KW-1185">Reference proteome</keyword>
<dbReference type="AlphaFoldDB" id="A0A5L9WTW6"/>
<sequence>MDLSKLEINQKAILTGINGLKNTKRRFRSFGLDIGSKIQIKQKSITNSNIEILSEHGLIALRENEAKMLSCELLAEK</sequence>
<organism evidence="6">
    <name type="scientific">Campylobacter fetus</name>
    <dbReference type="NCBI Taxonomy" id="196"/>
    <lineage>
        <taxon>Bacteria</taxon>
        <taxon>Pseudomonadati</taxon>
        <taxon>Campylobacterota</taxon>
        <taxon>Epsilonproteobacteria</taxon>
        <taxon>Campylobacterales</taxon>
        <taxon>Campylobacteraceae</taxon>
        <taxon>Campylobacter</taxon>
    </lineage>
</organism>
<proteinExistence type="predicted"/>
<evidence type="ECO:0000313" key="3">
    <source>
        <dbReference type="EMBL" id="EAI5408637.1"/>
    </source>
</evidence>
<evidence type="ECO:0000313" key="8">
    <source>
        <dbReference type="Proteomes" id="UP000557842"/>
    </source>
</evidence>
<dbReference type="EMBL" id="AACCXM010000012">
    <property type="protein sequence ID" value="EAK0469388.1"/>
    <property type="molecule type" value="Genomic_DNA"/>
</dbReference>
<dbReference type="EMBL" id="AABQDW010000017">
    <property type="protein sequence ID" value="EAI5408637.1"/>
    <property type="molecule type" value="Genomic_DNA"/>
</dbReference>
<evidence type="ECO:0000313" key="6">
    <source>
        <dbReference type="EMBL" id="EAK0469388.1"/>
    </source>
</evidence>
<dbReference type="Proteomes" id="UP000535509">
    <property type="component" value="Unassembled WGS sequence"/>
</dbReference>
<evidence type="ECO:0000256" key="1">
    <source>
        <dbReference type="ARBA" id="ARBA00023004"/>
    </source>
</evidence>
<dbReference type="RefSeq" id="WP_002850087.1">
    <property type="nucleotide sequence ID" value="NZ_AABUZP020000005.1"/>
</dbReference>
<dbReference type="EMBL" id="AACCXK010000022">
    <property type="protein sequence ID" value="EAK0453698.1"/>
    <property type="molecule type" value="Genomic_DNA"/>
</dbReference>
<feature type="domain" description="Ferrous iron transporter FeoA-like" evidence="2">
    <location>
        <begin position="1"/>
        <end position="73"/>
    </location>
</feature>